<keyword evidence="6" id="KW-1185">Reference proteome</keyword>
<name>A0A1Q8CS33_9PSEU</name>
<dbReference type="Pfam" id="PF01408">
    <property type="entry name" value="GFO_IDH_MocA"/>
    <property type="match status" value="1"/>
</dbReference>
<protein>
    <submittedName>
        <fullName evidence="5">Uncharacterized protein</fullName>
    </submittedName>
</protein>
<dbReference type="Gene3D" id="3.40.50.720">
    <property type="entry name" value="NAD(P)-binding Rossmann-like Domain"/>
    <property type="match status" value="1"/>
</dbReference>
<feature type="domain" description="GFO/IDH/MocA-like oxidoreductase" evidence="4">
    <location>
        <begin position="132"/>
        <end position="247"/>
    </location>
</feature>
<dbReference type="InterPro" id="IPR050984">
    <property type="entry name" value="Gfo/Idh/MocA_domain"/>
</dbReference>
<dbReference type="SUPFAM" id="SSF51735">
    <property type="entry name" value="NAD(P)-binding Rossmann-fold domains"/>
    <property type="match status" value="1"/>
</dbReference>
<dbReference type="AlphaFoldDB" id="A0A1Q8CS33"/>
<reference evidence="5 6" key="1">
    <citation type="submission" date="2016-12" db="EMBL/GenBank/DDBJ databases">
        <title>The draft genome sequence of Actinophytocola sp. 11-183.</title>
        <authorList>
            <person name="Wang W."/>
            <person name="Yuan L."/>
        </authorList>
    </citation>
    <scope>NUCLEOTIDE SEQUENCE [LARGE SCALE GENOMIC DNA]</scope>
    <source>
        <strain evidence="5 6">11-183</strain>
    </source>
</reference>
<dbReference type="SUPFAM" id="SSF55347">
    <property type="entry name" value="Glyceraldehyde-3-phosphate dehydrogenase-like, C-terminal domain"/>
    <property type="match status" value="1"/>
</dbReference>
<dbReference type="PANTHER" id="PTHR22604">
    <property type="entry name" value="OXIDOREDUCTASES"/>
    <property type="match status" value="1"/>
</dbReference>
<dbReference type="STRING" id="1912961.BU204_12365"/>
<dbReference type="RefSeq" id="WP_075125784.1">
    <property type="nucleotide sequence ID" value="NZ_MSIE01000019.1"/>
</dbReference>
<evidence type="ECO:0000259" key="4">
    <source>
        <dbReference type="Pfam" id="PF22725"/>
    </source>
</evidence>
<evidence type="ECO:0000313" key="5">
    <source>
        <dbReference type="EMBL" id="OLF17185.1"/>
    </source>
</evidence>
<dbReference type="PANTHER" id="PTHR22604:SF105">
    <property type="entry name" value="TRANS-1,2-DIHYDROBENZENE-1,2-DIOL DEHYDROGENASE"/>
    <property type="match status" value="1"/>
</dbReference>
<dbReference type="EMBL" id="MSIE01000019">
    <property type="protein sequence ID" value="OLF17185.1"/>
    <property type="molecule type" value="Genomic_DNA"/>
</dbReference>
<sequence length="333" mass="35882">MTPPLSLGVLGCSSIARRRTLPAATSLDQVRIAAVASRTPERAVAFAAEFGGTPCGYDELVENDDVGAVYIGLPNALHHEWTRRALAAGKHVLCEKPLTGDPATTKDVVDLAAERGLVLRENFAFLHHPQHERVRELMARGRFGEVRTLSASFGIPPLPASDIRYDAGLGGGALLDTGVYPLRLAWLLLGEGLTVAGAVLRVDDQLGIDVSGHALLVSPQGVLADLEFGFQHTYRCRYQLWGSAASLLLDRAFITPPEYQPSLRIEEQDHTETFILSAAHQIRRSLGSFADAALGGRTDRTEAPWLAGAQETARLVEEIRSVAVRVPGTDGAR</sequence>
<comment type="caution">
    <text evidence="5">The sequence shown here is derived from an EMBL/GenBank/DDBJ whole genome shotgun (WGS) entry which is preliminary data.</text>
</comment>
<evidence type="ECO:0000313" key="6">
    <source>
        <dbReference type="Proteomes" id="UP000185596"/>
    </source>
</evidence>
<evidence type="ECO:0000256" key="2">
    <source>
        <dbReference type="ARBA" id="ARBA00023002"/>
    </source>
</evidence>
<dbReference type="Gene3D" id="3.30.360.10">
    <property type="entry name" value="Dihydrodipicolinate Reductase, domain 2"/>
    <property type="match status" value="1"/>
</dbReference>
<dbReference type="Pfam" id="PF22725">
    <property type="entry name" value="GFO_IDH_MocA_C3"/>
    <property type="match status" value="1"/>
</dbReference>
<gene>
    <name evidence="5" type="ORF">BU204_12365</name>
</gene>
<evidence type="ECO:0000259" key="3">
    <source>
        <dbReference type="Pfam" id="PF01408"/>
    </source>
</evidence>
<dbReference type="OrthoDB" id="9815825at2"/>
<dbReference type="InterPro" id="IPR055170">
    <property type="entry name" value="GFO_IDH_MocA-like_dom"/>
</dbReference>
<dbReference type="InterPro" id="IPR036291">
    <property type="entry name" value="NAD(P)-bd_dom_sf"/>
</dbReference>
<evidence type="ECO:0000256" key="1">
    <source>
        <dbReference type="ARBA" id="ARBA00010928"/>
    </source>
</evidence>
<keyword evidence="2" id="KW-0560">Oxidoreductase</keyword>
<dbReference type="InterPro" id="IPR000683">
    <property type="entry name" value="Gfo/Idh/MocA-like_OxRdtase_N"/>
</dbReference>
<dbReference type="GO" id="GO:0016491">
    <property type="term" value="F:oxidoreductase activity"/>
    <property type="evidence" value="ECO:0007669"/>
    <property type="project" value="UniProtKB-KW"/>
</dbReference>
<dbReference type="Proteomes" id="UP000185596">
    <property type="component" value="Unassembled WGS sequence"/>
</dbReference>
<accession>A0A1Q8CS33</accession>
<feature type="domain" description="Gfo/Idh/MocA-like oxidoreductase N-terminal" evidence="3">
    <location>
        <begin position="7"/>
        <end position="122"/>
    </location>
</feature>
<organism evidence="5 6">
    <name type="scientific">Actinophytocola xanthii</name>
    <dbReference type="NCBI Taxonomy" id="1912961"/>
    <lineage>
        <taxon>Bacteria</taxon>
        <taxon>Bacillati</taxon>
        <taxon>Actinomycetota</taxon>
        <taxon>Actinomycetes</taxon>
        <taxon>Pseudonocardiales</taxon>
        <taxon>Pseudonocardiaceae</taxon>
    </lineage>
</organism>
<comment type="similarity">
    <text evidence="1">Belongs to the Gfo/Idh/MocA family.</text>
</comment>
<proteinExistence type="inferred from homology"/>
<dbReference type="GO" id="GO:0000166">
    <property type="term" value="F:nucleotide binding"/>
    <property type="evidence" value="ECO:0007669"/>
    <property type="project" value="InterPro"/>
</dbReference>